<evidence type="ECO:0000256" key="5">
    <source>
        <dbReference type="SAM" id="MobiDB-lite"/>
    </source>
</evidence>
<dbReference type="GO" id="GO:0006096">
    <property type="term" value="P:glycolytic process"/>
    <property type="evidence" value="ECO:0007669"/>
    <property type="project" value="UniProtKB-KW"/>
</dbReference>
<evidence type="ECO:0000256" key="3">
    <source>
        <dbReference type="ARBA" id="ARBA00023152"/>
    </source>
</evidence>
<evidence type="ECO:0000256" key="2">
    <source>
        <dbReference type="ARBA" id="ARBA00012028"/>
    </source>
</evidence>
<dbReference type="Pfam" id="PF00300">
    <property type="entry name" value="His_Phos_1"/>
    <property type="match status" value="1"/>
</dbReference>
<dbReference type="EC" id="5.4.2.11" evidence="2"/>
<accession>A0A2T0SCA4</accession>
<dbReference type="PANTHER" id="PTHR11931">
    <property type="entry name" value="PHOSPHOGLYCERATE MUTASE"/>
    <property type="match status" value="1"/>
</dbReference>
<dbReference type="InterPro" id="IPR029033">
    <property type="entry name" value="His_PPase_superfam"/>
</dbReference>
<dbReference type="RefSeq" id="WP_106196630.1">
    <property type="nucleotide sequence ID" value="NZ_PVTF01000023.1"/>
</dbReference>
<dbReference type="OrthoDB" id="5449373at2"/>
<reference evidence="6 7" key="1">
    <citation type="submission" date="2018-03" db="EMBL/GenBank/DDBJ databases">
        <title>Genomic Encyclopedia of Archaeal and Bacterial Type Strains, Phase II (KMG-II): from individual species to whole genera.</title>
        <authorList>
            <person name="Goeker M."/>
        </authorList>
    </citation>
    <scope>NUCLEOTIDE SEQUENCE [LARGE SCALE GENOMIC DNA]</scope>
    <source>
        <strain evidence="6 7">DSM 44720</strain>
    </source>
</reference>
<dbReference type="InterPro" id="IPR013078">
    <property type="entry name" value="His_Pase_superF_clade-1"/>
</dbReference>
<dbReference type="EMBL" id="PVTF01000023">
    <property type="protein sequence ID" value="PRY30953.1"/>
    <property type="molecule type" value="Genomic_DNA"/>
</dbReference>
<organism evidence="6 7">
    <name type="scientific">Umezawaea tangerina</name>
    <dbReference type="NCBI Taxonomy" id="84725"/>
    <lineage>
        <taxon>Bacteria</taxon>
        <taxon>Bacillati</taxon>
        <taxon>Actinomycetota</taxon>
        <taxon>Actinomycetes</taxon>
        <taxon>Pseudonocardiales</taxon>
        <taxon>Pseudonocardiaceae</taxon>
        <taxon>Umezawaea</taxon>
    </lineage>
</organism>
<dbReference type="SMART" id="SM00855">
    <property type="entry name" value="PGAM"/>
    <property type="match status" value="1"/>
</dbReference>
<dbReference type="AlphaFoldDB" id="A0A2T0SCA4"/>
<dbReference type="CDD" id="cd07067">
    <property type="entry name" value="HP_PGM_like"/>
    <property type="match status" value="1"/>
</dbReference>
<dbReference type="InterPro" id="IPR005952">
    <property type="entry name" value="Phosphogly_mut1"/>
</dbReference>
<comment type="similarity">
    <text evidence="1">Belongs to the phosphoglycerate mutase family. BPG-dependent PGAM subfamily.</text>
</comment>
<sequence length="267" mass="29709">MTDLGWIGLIRHGESTGNIARDRAEAAGLDVIEIAERDADVPLSPRGEEHGRAVGRWLTSLPADQRPQVIVCSPYQRTLATAWLATREIDFQPVQVVDERLRDRELGILDLLTGHGVAKQYPGELARMRRLGKFYYRPPGGESWADVALRLRSLLSDLERDHPGERVLLFGHEVTAYLLRYLLEGVPEKDLLAVARSSVVANGSLTSWSRADAEFRLVHEHSVEHLEVGGSEVAGSEVAGSEEPTVEVPVRPSTWRATRSRAWRRTG</sequence>
<proteinExistence type="inferred from homology"/>
<evidence type="ECO:0000313" key="6">
    <source>
        <dbReference type="EMBL" id="PRY30953.1"/>
    </source>
</evidence>
<evidence type="ECO:0000313" key="7">
    <source>
        <dbReference type="Proteomes" id="UP000239494"/>
    </source>
</evidence>
<dbReference type="PROSITE" id="PS00175">
    <property type="entry name" value="PG_MUTASE"/>
    <property type="match status" value="1"/>
</dbReference>
<keyword evidence="3" id="KW-0324">Glycolysis</keyword>
<dbReference type="GO" id="GO:0004619">
    <property type="term" value="F:phosphoglycerate mutase activity"/>
    <property type="evidence" value="ECO:0007669"/>
    <property type="project" value="UniProtKB-EC"/>
</dbReference>
<dbReference type="Gene3D" id="3.40.50.1240">
    <property type="entry name" value="Phosphoglycerate mutase-like"/>
    <property type="match status" value="1"/>
</dbReference>
<keyword evidence="7" id="KW-1185">Reference proteome</keyword>
<dbReference type="SUPFAM" id="SSF53254">
    <property type="entry name" value="Phosphoglycerate mutase-like"/>
    <property type="match status" value="1"/>
</dbReference>
<protein>
    <recommendedName>
        <fullName evidence="2">phosphoglycerate mutase (2,3-diphosphoglycerate-dependent)</fullName>
        <ecNumber evidence="2">5.4.2.11</ecNumber>
    </recommendedName>
</protein>
<name>A0A2T0SCA4_9PSEU</name>
<gene>
    <name evidence="6" type="ORF">CLV43_12355</name>
</gene>
<keyword evidence="4" id="KW-0413">Isomerase</keyword>
<dbReference type="Proteomes" id="UP000239494">
    <property type="component" value="Unassembled WGS sequence"/>
</dbReference>
<evidence type="ECO:0000256" key="1">
    <source>
        <dbReference type="ARBA" id="ARBA00006717"/>
    </source>
</evidence>
<comment type="caution">
    <text evidence="6">The sequence shown here is derived from an EMBL/GenBank/DDBJ whole genome shotgun (WGS) entry which is preliminary data.</text>
</comment>
<feature type="region of interest" description="Disordered" evidence="5">
    <location>
        <begin position="231"/>
        <end position="253"/>
    </location>
</feature>
<dbReference type="InterPro" id="IPR001345">
    <property type="entry name" value="PG/BPGM_mutase_AS"/>
</dbReference>
<evidence type="ECO:0000256" key="4">
    <source>
        <dbReference type="ARBA" id="ARBA00023235"/>
    </source>
</evidence>